<dbReference type="GO" id="GO:0046872">
    <property type="term" value="F:metal ion binding"/>
    <property type="evidence" value="ECO:0007669"/>
    <property type="project" value="UniProtKB-KW"/>
</dbReference>
<evidence type="ECO:0000256" key="1">
    <source>
        <dbReference type="ARBA" id="ARBA00022723"/>
    </source>
</evidence>
<evidence type="ECO:0000313" key="4">
    <source>
        <dbReference type="Proteomes" id="UP000177011"/>
    </source>
</evidence>
<evidence type="ECO:0000313" key="3">
    <source>
        <dbReference type="EMBL" id="OGM93905.1"/>
    </source>
</evidence>
<dbReference type="InterPro" id="IPR011060">
    <property type="entry name" value="RibuloseP-bd_barrel"/>
</dbReference>
<dbReference type="Pfam" id="PF00834">
    <property type="entry name" value="Ribul_P_3_epim"/>
    <property type="match status" value="1"/>
</dbReference>
<dbReference type="AlphaFoldDB" id="A0A1F8E1P7"/>
<dbReference type="Gene3D" id="3.20.20.70">
    <property type="entry name" value="Aldolase class I"/>
    <property type="match status" value="1"/>
</dbReference>
<gene>
    <name evidence="3" type="ORF">A2935_03450</name>
</gene>
<dbReference type="SUPFAM" id="SSF51366">
    <property type="entry name" value="Ribulose-phoshate binding barrel"/>
    <property type="match status" value="1"/>
</dbReference>
<dbReference type="GO" id="GO:0005975">
    <property type="term" value="P:carbohydrate metabolic process"/>
    <property type="evidence" value="ECO:0007669"/>
    <property type="project" value="InterPro"/>
</dbReference>
<keyword evidence="2" id="KW-0413">Isomerase</keyword>
<keyword evidence="1" id="KW-0479">Metal-binding</keyword>
<proteinExistence type="predicted"/>
<dbReference type="InterPro" id="IPR000056">
    <property type="entry name" value="Ribul_P_3_epim-like"/>
</dbReference>
<evidence type="ECO:0008006" key="5">
    <source>
        <dbReference type="Google" id="ProtNLM"/>
    </source>
</evidence>
<reference evidence="3 4" key="1">
    <citation type="journal article" date="2016" name="Nat. Commun.">
        <title>Thousands of microbial genomes shed light on interconnected biogeochemical processes in an aquifer system.</title>
        <authorList>
            <person name="Anantharaman K."/>
            <person name="Brown C.T."/>
            <person name="Hug L.A."/>
            <person name="Sharon I."/>
            <person name="Castelle C.J."/>
            <person name="Probst A.J."/>
            <person name="Thomas B.C."/>
            <person name="Singh A."/>
            <person name="Wilkins M.J."/>
            <person name="Karaoz U."/>
            <person name="Brodie E.L."/>
            <person name="Williams K.H."/>
            <person name="Hubbard S.S."/>
            <person name="Banfield J.F."/>
        </authorList>
    </citation>
    <scope>NUCLEOTIDE SEQUENCE [LARGE SCALE GENOMIC DNA]</scope>
</reference>
<evidence type="ECO:0000256" key="2">
    <source>
        <dbReference type="ARBA" id="ARBA00023235"/>
    </source>
</evidence>
<accession>A0A1F8E1P7</accession>
<dbReference type="InterPro" id="IPR013785">
    <property type="entry name" value="Aldolase_TIM"/>
</dbReference>
<dbReference type="Proteomes" id="UP000177011">
    <property type="component" value="Unassembled WGS sequence"/>
</dbReference>
<dbReference type="PANTHER" id="PTHR11749">
    <property type="entry name" value="RIBULOSE-5-PHOSPHATE-3-EPIMERASE"/>
    <property type="match status" value="1"/>
</dbReference>
<sequence>MQVIPVINCTTLKCFRGRVKKAAEILNTEIRRLQNQGSTSADRGRTFRAEPRVHIDIGRPPFTPQRNAVCVKTLKEYAVRETKARSSPSTELRAGQTKVQPRLLFEAHLMMPWNRRSFLAYLRMPFERVYVHWDEILRSASRRTQDDSELSWAQEQAKRYKKELGMVFEVQPSRIKVEPLPEGIKHVLVLAVKPGKSGQAFNPKALQTIRFLKKKLPNVTITVDGGVTPVNAKKIFKAGANAVTSGSYIWDSDNPIHAYNELRNF</sequence>
<dbReference type="EMBL" id="MGIS01000004">
    <property type="protein sequence ID" value="OGM93905.1"/>
    <property type="molecule type" value="Genomic_DNA"/>
</dbReference>
<organism evidence="3 4">
    <name type="scientific">Candidatus Wolfebacteria bacterium RIFCSPLOWO2_01_FULL_47_17b</name>
    <dbReference type="NCBI Taxonomy" id="1802558"/>
    <lineage>
        <taxon>Bacteria</taxon>
        <taxon>Candidatus Wolfeibacteriota</taxon>
    </lineage>
</organism>
<comment type="caution">
    <text evidence="3">The sequence shown here is derived from an EMBL/GenBank/DDBJ whole genome shotgun (WGS) entry which is preliminary data.</text>
</comment>
<protein>
    <recommendedName>
        <fullName evidence="5">Ribulose-phosphate 3-epimerase</fullName>
    </recommendedName>
</protein>
<name>A0A1F8E1P7_9BACT</name>
<dbReference type="GO" id="GO:0016857">
    <property type="term" value="F:racemase and epimerase activity, acting on carbohydrates and derivatives"/>
    <property type="evidence" value="ECO:0007669"/>
    <property type="project" value="InterPro"/>
</dbReference>